<reference evidence="2" key="1">
    <citation type="submission" date="2016-11" db="UniProtKB">
        <authorList>
            <consortium name="WormBaseParasite"/>
        </authorList>
    </citation>
    <scope>IDENTIFICATION</scope>
</reference>
<protein>
    <submittedName>
        <fullName evidence="2">Dickkopf_N domain-containing protein</fullName>
    </submittedName>
</protein>
<sequence length="204" mass="22282">MAFFNTCDRDIWKKADRDEPEASSERGCSAMSTTLISLLFGVLLLGFTSGSQRFNYDTTWQACFASKSAQQGHPSRSECEERSMVMDLICIGPALSLKKPPPPTPSATGLVMTDPRVRCYEGACPDTHECVDGIISQCCSKEYRKLRWEVAEAQKCPDGSKAGGELKGDKFWATIGSACDDVECGEGEKCVQVNKFFAKCCGAK</sequence>
<keyword evidence="1" id="KW-1185">Reference proteome</keyword>
<proteinExistence type="predicted"/>
<evidence type="ECO:0000313" key="1">
    <source>
        <dbReference type="Proteomes" id="UP000095287"/>
    </source>
</evidence>
<evidence type="ECO:0000313" key="2">
    <source>
        <dbReference type="WBParaSite" id="L893_g925.t1"/>
    </source>
</evidence>
<dbReference type="AlphaFoldDB" id="A0A1I8ATA0"/>
<organism evidence="1 2">
    <name type="scientific">Steinernema glaseri</name>
    <dbReference type="NCBI Taxonomy" id="37863"/>
    <lineage>
        <taxon>Eukaryota</taxon>
        <taxon>Metazoa</taxon>
        <taxon>Ecdysozoa</taxon>
        <taxon>Nematoda</taxon>
        <taxon>Chromadorea</taxon>
        <taxon>Rhabditida</taxon>
        <taxon>Tylenchina</taxon>
        <taxon>Panagrolaimomorpha</taxon>
        <taxon>Strongyloidoidea</taxon>
        <taxon>Steinernematidae</taxon>
        <taxon>Steinernema</taxon>
    </lineage>
</organism>
<dbReference type="Proteomes" id="UP000095287">
    <property type="component" value="Unplaced"/>
</dbReference>
<name>A0A1I8ATA0_9BILA</name>
<dbReference type="WBParaSite" id="L893_g925.t1">
    <property type="protein sequence ID" value="L893_g925.t1"/>
    <property type="gene ID" value="L893_g925"/>
</dbReference>
<accession>A0A1I8ATA0</accession>